<dbReference type="SUPFAM" id="SSF53098">
    <property type="entry name" value="Ribonuclease H-like"/>
    <property type="match status" value="1"/>
</dbReference>
<dbReference type="SMART" id="SM00479">
    <property type="entry name" value="EXOIII"/>
    <property type="match status" value="1"/>
</dbReference>
<reference evidence="2 3" key="1">
    <citation type="submission" date="2023-05" db="EMBL/GenBank/DDBJ databases">
        <title>Pseudodonghicola sp. nov.</title>
        <authorList>
            <person name="Huang J."/>
        </authorList>
    </citation>
    <scope>NUCLEOTIDE SEQUENCE [LARGE SCALE GENOMIC DNA]</scope>
    <source>
        <strain evidence="2 3">IC7</strain>
    </source>
</reference>
<keyword evidence="2" id="KW-0540">Nuclease</keyword>
<dbReference type="PANTHER" id="PTHR30231">
    <property type="entry name" value="DNA POLYMERASE III SUBUNIT EPSILON"/>
    <property type="match status" value="1"/>
</dbReference>
<keyword evidence="2" id="KW-0378">Hydrolase</keyword>
<dbReference type="PANTHER" id="PTHR30231:SF42">
    <property type="entry name" value="EXONUCLEASE"/>
    <property type="match status" value="1"/>
</dbReference>
<dbReference type="GO" id="GO:0004527">
    <property type="term" value="F:exonuclease activity"/>
    <property type="evidence" value="ECO:0007669"/>
    <property type="project" value="UniProtKB-KW"/>
</dbReference>
<keyword evidence="2" id="KW-0269">Exonuclease</keyword>
<evidence type="ECO:0000313" key="2">
    <source>
        <dbReference type="EMBL" id="MDK3019257.1"/>
    </source>
</evidence>
<dbReference type="Proteomes" id="UP001243757">
    <property type="component" value="Unassembled WGS sequence"/>
</dbReference>
<organism evidence="2 3">
    <name type="scientific">Pseudodonghicola flavimaris</name>
    <dbReference type="NCBI Taxonomy" id="3050036"/>
    <lineage>
        <taxon>Bacteria</taxon>
        <taxon>Pseudomonadati</taxon>
        <taxon>Pseudomonadota</taxon>
        <taxon>Alphaproteobacteria</taxon>
        <taxon>Rhodobacterales</taxon>
        <taxon>Paracoccaceae</taxon>
        <taxon>Pseudodonghicola</taxon>
    </lineage>
</organism>
<keyword evidence="3" id="KW-1185">Reference proteome</keyword>
<dbReference type="InterPro" id="IPR012337">
    <property type="entry name" value="RNaseH-like_sf"/>
</dbReference>
<dbReference type="InterPro" id="IPR036397">
    <property type="entry name" value="RNaseH_sf"/>
</dbReference>
<evidence type="ECO:0000313" key="3">
    <source>
        <dbReference type="Proteomes" id="UP001243757"/>
    </source>
</evidence>
<dbReference type="EMBL" id="JASNJD010000013">
    <property type="protein sequence ID" value="MDK3019257.1"/>
    <property type="molecule type" value="Genomic_DNA"/>
</dbReference>
<dbReference type="InterPro" id="IPR013520">
    <property type="entry name" value="Ribonucl_H"/>
</dbReference>
<sequence length="203" mass="21898">MKSPAPEAPPAASPDLLARLAPVLSGDYRFIAVDVETANADTSSICQFGLAFVRPDGAIDTLDLLIDPEMYFDSFNTALHGISAATVEDCPGFALVLPPLRPLLARHSLIQHSGFDQRAIAAACRRYGLPTPHFAWHDSLAIARRAWPELRNRGGHGLANLKTHLGLEFTHHHAGEDARAAALVVLRAEAVTGLPFDKLSRRG</sequence>
<gene>
    <name evidence="2" type="ORF">QO033_16375</name>
</gene>
<proteinExistence type="predicted"/>
<feature type="domain" description="Exonuclease" evidence="1">
    <location>
        <begin position="29"/>
        <end position="194"/>
    </location>
</feature>
<protein>
    <submittedName>
        <fullName evidence="2">Exonuclease domain-containing protein</fullName>
    </submittedName>
</protein>
<dbReference type="Pfam" id="PF00929">
    <property type="entry name" value="RNase_T"/>
    <property type="match status" value="1"/>
</dbReference>
<accession>A0ABT7F3T6</accession>
<comment type="caution">
    <text evidence="2">The sequence shown here is derived from an EMBL/GenBank/DDBJ whole genome shotgun (WGS) entry which is preliminary data.</text>
</comment>
<dbReference type="RefSeq" id="WP_284482060.1">
    <property type="nucleotide sequence ID" value="NZ_JASNJD010000013.1"/>
</dbReference>
<dbReference type="Gene3D" id="3.30.420.10">
    <property type="entry name" value="Ribonuclease H-like superfamily/Ribonuclease H"/>
    <property type="match status" value="1"/>
</dbReference>
<name>A0ABT7F3T6_9RHOB</name>
<evidence type="ECO:0000259" key="1">
    <source>
        <dbReference type="SMART" id="SM00479"/>
    </source>
</evidence>